<organism evidence="4 5">
    <name type="scientific">Ampelomyces quisqualis</name>
    <name type="common">Powdery mildew agent</name>
    <dbReference type="NCBI Taxonomy" id="50730"/>
    <lineage>
        <taxon>Eukaryota</taxon>
        <taxon>Fungi</taxon>
        <taxon>Dikarya</taxon>
        <taxon>Ascomycota</taxon>
        <taxon>Pezizomycotina</taxon>
        <taxon>Dothideomycetes</taxon>
        <taxon>Pleosporomycetidae</taxon>
        <taxon>Pleosporales</taxon>
        <taxon>Pleosporineae</taxon>
        <taxon>Phaeosphaeriaceae</taxon>
        <taxon>Ampelomyces</taxon>
    </lineage>
</organism>
<dbReference type="GO" id="GO:0004190">
    <property type="term" value="F:aspartic-type endopeptidase activity"/>
    <property type="evidence" value="ECO:0007669"/>
    <property type="project" value="InterPro"/>
</dbReference>
<reference evidence="4" key="1">
    <citation type="journal article" date="2020" name="Stud. Mycol.">
        <title>101 Dothideomycetes genomes: a test case for predicting lifestyles and emergence of pathogens.</title>
        <authorList>
            <person name="Haridas S."/>
            <person name="Albert R."/>
            <person name="Binder M."/>
            <person name="Bloem J."/>
            <person name="Labutti K."/>
            <person name="Salamov A."/>
            <person name="Andreopoulos B."/>
            <person name="Baker S."/>
            <person name="Barry K."/>
            <person name="Bills G."/>
            <person name="Bluhm B."/>
            <person name="Cannon C."/>
            <person name="Castanera R."/>
            <person name="Culley D."/>
            <person name="Daum C."/>
            <person name="Ezra D."/>
            <person name="Gonzalez J."/>
            <person name="Henrissat B."/>
            <person name="Kuo A."/>
            <person name="Liang C."/>
            <person name="Lipzen A."/>
            <person name="Lutzoni F."/>
            <person name="Magnuson J."/>
            <person name="Mondo S."/>
            <person name="Nolan M."/>
            <person name="Ohm R."/>
            <person name="Pangilinan J."/>
            <person name="Park H.-J."/>
            <person name="Ramirez L."/>
            <person name="Alfaro M."/>
            <person name="Sun H."/>
            <person name="Tritt A."/>
            <person name="Yoshinaga Y."/>
            <person name="Zwiers L.-H."/>
            <person name="Turgeon B."/>
            <person name="Goodwin S."/>
            <person name="Spatafora J."/>
            <person name="Crous P."/>
            <person name="Grigoriev I."/>
        </authorList>
    </citation>
    <scope>NUCLEOTIDE SEQUENCE</scope>
    <source>
        <strain evidence="4">HMLAC05119</strain>
    </source>
</reference>
<evidence type="ECO:0000313" key="5">
    <source>
        <dbReference type="Proteomes" id="UP000800096"/>
    </source>
</evidence>
<accession>A0A6A5QHR1</accession>
<dbReference type="PROSITE" id="PS51767">
    <property type="entry name" value="PEPTIDASE_A1"/>
    <property type="match status" value="1"/>
</dbReference>
<keyword evidence="2" id="KW-0732">Signal</keyword>
<gene>
    <name evidence="4" type="ORF">BDU57DRAFT_548788</name>
</gene>
<keyword evidence="5" id="KW-1185">Reference proteome</keyword>
<sequence>MYMLGLAFVFFFTWSARRTNAATTSSIATPHNITDNVLKLNVHDYRAKSLRKRQPPQQAEDDLFFRDSMYTVPVRVGDQDLNLEINMGSLETWVATPYFFCVDKERVQIPQDACRIGPYYEPSPELAKELLTREGGEWSEIVYASGSFVNGKVFEKQIGIGGVSRGSPYWIKELKIGMPNEGHWTGNGIASGVLGLAMPRQPDRPSILGALFKDENIPAVLSLALAHPDSESEPRGGGVIGFGGIPNILTDDNWDSTPIKPPPMTRLGSTIIPIMGFHIMPDPGDRSELPLTSSEVFTPLLIFSHNMAVDSTTSVIRVPHKVAKYTALLFRTPLKLDPATGLYRVSCEGFAPRFGIRINEKTFFIPTSDLRKRISSFGPDECALMIQPSERNDLTLGTPFLRNVLAVFDYSGIRNGKQHGVLQVVGRRKRTD</sequence>
<dbReference type="GO" id="GO:0006508">
    <property type="term" value="P:proteolysis"/>
    <property type="evidence" value="ECO:0007669"/>
    <property type="project" value="InterPro"/>
</dbReference>
<dbReference type="InterPro" id="IPR001461">
    <property type="entry name" value="Aspartic_peptidase_A1"/>
</dbReference>
<comment type="similarity">
    <text evidence="1">Belongs to the peptidase A1 family.</text>
</comment>
<dbReference type="EMBL" id="ML979136">
    <property type="protein sequence ID" value="KAF1915053.1"/>
    <property type="molecule type" value="Genomic_DNA"/>
</dbReference>
<feature type="chain" id="PRO_5025542457" evidence="2">
    <location>
        <begin position="22"/>
        <end position="432"/>
    </location>
</feature>
<name>A0A6A5QHR1_AMPQU</name>
<evidence type="ECO:0000313" key="4">
    <source>
        <dbReference type="EMBL" id="KAF1915053.1"/>
    </source>
</evidence>
<dbReference type="SUPFAM" id="SSF50630">
    <property type="entry name" value="Acid proteases"/>
    <property type="match status" value="1"/>
</dbReference>
<dbReference type="Gene3D" id="2.40.70.10">
    <property type="entry name" value="Acid Proteases"/>
    <property type="match status" value="2"/>
</dbReference>
<dbReference type="Pfam" id="PF00026">
    <property type="entry name" value="Asp"/>
    <property type="match status" value="1"/>
</dbReference>
<evidence type="ECO:0000256" key="2">
    <source>
        <dbReference type="SAM" id="SignalP"/>
    </source>
</evidence>
<evidence type="ECO:0000256" key="1">
    <source>
        <dbReference type="ARBA" id="ARBA00007447"/>
    </source>
</evidence>
<dbReference type="Proteomes" id="UP000800096">
    <property type="component" value="Unassembled WGS sequence"/>
</dbReference>
<dbReference type="AlphaFoldDB" id="A0A6A5QHR1"/>
<proteinExistence type="inferred from homology"/>
<dbReference type="InterPro" id="IPR021109">
    <property type="entry name" value="Peptidase_aspartic_dom_sf"/>
</dbReference>
<feature type="signal peptide" evidence="2">
    <location>
        <begin position="1"/>
        <end position="21"/>
    </location>
</feature>
<feature type="domain" description="Peptidase A1" evidence="3">
    <location>
        <begin position="70"/>
        <end position="418"/>
    </location>
</feature>
<dbReference type="PANTHER" id="PTHR47966">
    <property type="entry name" value="BETA-SITE APP-CLEAVING ENZYME, ISOFORM A-RELATED"/>
    <property type="match status" value="1"/>
</dbReference>
<evidence type="ECO:0000259" key="3">
    <source>
        <dbReference type="PROSITE" id="PS51767"/>
    </source>
</evidence>
<protein>
    <submittedName>
        <fullName evidence="4">Aspartic peptidase domain-containing protein</fullName>
    </submittedName>
</protein>
<dbReference type="PANTHER" id="PTHR47966:SF47">
    <property type="entry name" value="ENDOPEPTIDASE, PUTATIVE (AFU_ORTHOLOGUE AFUA_3G01220)-RELATED"/>
    <property type="match status" value="1"/>
</dbReference>
<dbReference type="GO" id="GO:0000324">
    <property type="term" value="C:fungal-type vacuole"/>
    <property type="evidence" value="ECO:0007669"/>
    <property type="project" value="TreeGrafter"/>
</dbReference>
<dbReference type="InterPro" id="IPR033121">
    <property type="entry name" value="PEPTIDASE_A1"/>
</dbReference>
<dbReference type="OrthoDB" id="15189at2759"/>